<dbReference type="AlphaFoldDB" id="A0A9N7Y019"/>
<feature type="signal peptide" evidence="1">
    <location>
        <begin position="1"/>
        <end position="17"/>
    </location>
</feature>
<comment type="caution">
    <text evidence="2">The sequence shown here is derived from an EMBL/GenBank/DDBJ whole genome shotgun (WGS) entry which is preliminary data.</text>
</comment>
<keyword evidence="1" id="KW-0732">Signal</keyword>
<dbReference type="EMBL" id="CADEAL010000003">
    <property type="protein sequence ID" value="CAB1412470.1"/>
    <property type="molecule type" value="Genomic_DNA"/>
</dbReference>
<proteinExistence type="predicted"/>
<name>A0A9N7Y019_PLEPL</name>
<dbReference type="Gene3D" id="1.20.120.20">
    <property type="entry name" value="Apolipoprotein"/>
    <property type="match status" value="1"/>
</dbReference>
<evidence type="ECO:0000313" key="2">
    <source>
        <dbReference type="EMBL" id="CAB1412470.1"/>
    </source>
</evidence>
<feature type="chain" id="PRO_5040148154" evidence="1">
    <location>
        <begin position="18"/>
        <end position="194"/>
    </location>
</feature>
<keyword evidence="3" id="KW-1185">Reference proteome</keyword>
<organism evidence="2 3">
    <name type="scientific">Pleuronectes platessa</name>
    <name type="common">European plaice</name>
    <dbReference type="NCBI Taxonomy" id="8262"/>
    <lineage>
        <taxon>Eukaryota</taxon>
        <taxon>Metazoa</taxon>
        <taxon>Chordata</taxon>
        <taxon>Craniata</taxon>
        <taxon>Vertebrata</taxon>
        <taxon>Euteleostomi</taxon>
        <taxon>Actinopterygii</taxon>
        <taxon>Neopterygii</taxon>
        <taxon>Teleostei</taxon>
        <taxon>Neoteleostei</taxon>
        <taxon>Acanthomorphata</taxon>
        <taxon>Carangaria</taxon>
        <taxon>Pleuronectiformes</taxon>
        <taxon>Pleuronectoidei</taxon>
        <taxon>Pleuronectidae</taxon>
        <taxon>Pleuronectes</taxon>
    </lineage>
</organism>
<gene>
    <name evidence="2" type="ORF">PLEPLA_LOCUS162</name>
</gene>
<dbReference type="Proteomes" id="UP001153269">
    <property type="component" value="Unassembled WGS sequence"/>
</dbReference>
<protein>
    <submittedName>
        <fullName evidence="2">Uncharacterized protein</fullName>
    </submittedName>
</protein>
<evidence type="ECO:0000313" key="3">
    <source>
        <dbReference type="Proteomes" id="UP001153269"/>
    </source>
</evidence>
<dbReference type="SUPFAM" id="SSF47162">
    <property type="entry name" value="Apolipoprotein"/>
    <property type="match status" value="1"/>
</dbReference>
<reference evidence="2" key="1">
    <citation type="submission" date="2020-03" db="EMBL/GenBank/DDBJ databases">
        <authorList>
            <person name="Weist P."/>
        </authorList>
    </citation>
    <scope>NUCLEOTIDE SEQUENCE</scope>
</reference>
<evidence type="ECO:0000256" key="1">
    <source>
        <dbReference type="SAM" id="SignalP"/>
    </source>
</evidence>
<sequence length="194" mass="21803">MKVLVVLALALFSVCNADVQSQEAPKINLERVKGAFWDRIGEAVLTAATWEKEFRQSELGQDVHARITQSTDSVKQYFTALLSEDVMIQLTQEAEKLQVCLTEGLTTVGSSLQPIAEDLAAKLQTQVEALLPETQVLHQQLTQKTQEIRERLMPYGDGMKDKLYDGFNFPRHTVSKASTHQLFLPSLLIVYLIK</sequence>
<accession>A0A9N7Y019</accession>